<gene>
    <name evidence="2" type="ORF">DXT99_23960</name>
</gene>
<sequence length="76" mass="8920">MQNQRVKVATIVNAEITPLYWLVGKRVNDRILRNSRVEYGKQIVTTHAQQLTLEYGTGWSQKQLLHCIRFTSIYKD</sequence>
<accession>A0A3D8L4H0</accession>
<evidence type="ECO:0000313" key="3">
    <source>
        <dbReference type="Proteomes" id="UP000256708"/>
    </source>
</evidence>
<dbReference type="RefSeq" id="WP_115568125.1">
    <property type="nucleotide sequence ID" value="NZ_QRGR01000038.1"/>
</dbReference>
<dbReference type="Pfam" id="PF17761">
    <property type="entry name" value="DUF1016_N"/>
    <property type="match status" value="1"/>
</dbReference>
<comment type="caution">
    <text evidence="2">The sequence shown here is derived from an EMBL/GenBank/DDBJ whole genome shotgun (WGS) entry which is preliminary data.</text>
</comment>
<evidence type="ECO:0000313" key="2">
    <source>
        <dbReference type="EMBL" id="RDV11842.1"/>
    </source>
</evidence>
<dbReference type="OrthoDB" id="9801263at2"/>
<dbReference type="PANTHER" id="PTHR30547:SF5">
    <property type="entry name" value="NUCLEASE YHCG-RELATED"/>
    <property type="match status" value="1"/>
</dbReference>
<keyword evidence="3" id="KW-1185">Reference proteome</keyword>
<dbReference type="AlphaFoldDB" id="A0A3D8L4H0"/>
<dbReference type="PANTHER" id="PTHR30547">
    <property type="entry name" value="UNCHARACTERIZED PROTEIN YHCG-RELATED"/>
    <property type="match status" value="1"/>
</dbReference>
<dbReference type="EMBL" id="QRGR01000038">
    <property type="protein sequence ID" value="RDV11842.1"/>
    <property type="molecule type" value="Genomic_DNA"/>
</dbReference>
<name>A0A3D8L4H0_9BACT</name>
<reference evidence="3" key="1">
    <citation type="submission" date="2018-08" db="EMBL/GenBank/DDBJ databases">
        <authorList>
            <person name="Liu Z.-W."/>
            <person name="Du Z.-J."/>
        </authorList>
    </citation>
    <scope>NUCLEOTIDE SEQUENCE [LARGE SCALE GENOMIC DNA]</scope>
    <source>
        <strain evidence="3">H4X</strain>
    </source>
</reference>
<evidence type="ECO:0000259" key="1">
    <source>
        <dbReference type="Pfam" id="PF17761"/>
    </source>
</evidence>
<organism evidence="2 3">
    <name type="scientific">Pontibacter diazotrophicus</name>
    <dbReference type="NCBI Taxonomy" id="1400979"/>
    <lineage>
        <taxon>Bacteria</taxon>
        <taxon>Pseudomonadati</taxon>
        <taxon>Bacteroidota</taxon>
        <taxon>Cytophagia</taxon>
        <taxon>Cytophagales</taxon>
        <taxon>Hymenobacteraceae</taxon>
        <taxon>Pontibacter</taxon>
    </lineage>
</organism>
<dbReference type="Proteomes" id="UP000256708">
    <property type="component" value="Unassembled WGS sequence"/>
</dbReference>
<dbReference type="InterPro" id="IPR053148">
    <property type="entry name" value="PD-DEXK-like_domain"/>
</dbReference>
<protein>
    <submittedName>
        <fullName evidence="2">DUF1016 family protein</fullName>
    </submittedName>
</protein>
<proteinExistence type="predicted"/>
<feature type="domain" description="YhcG N-terminal" evidence="1">
    <location>
        <begin position="2"/>
        <end position="76"/>
    </location>
</feature>
<dbReference type="InterPro" id="IPR041527">
    <property type="entry name" value="YhcG_N"/>
</dbReference>